<dbReference type="PANTHER" id="PTHR46437:SF1">
    <property type="entry name" value="MORN REPEAT-CONTAINING PROTEIN 5"/>
    <property type="match status" value="1"/>
</dbReference>
<organism evidence="8 9">
    <name type="scientific">Pararge aegeria aegeria</name>
    <dbReference type="NCBI Taxonomy" id="348720"/>
    <lineage>
        <taxon>Eukaryota</taxon>
        <taxon>Metazoa</taxon>
        <taxon>Ecdysozoa</taxon>
        <taxon>Arthropoda</taxon>
        <taxon>Hexapoda</taxon>
        <taxon>Insecta</taxon>
        <taxon>Pterygota</taxon>
        <taxon>Neoptera</taxon>
        <taxon>Endopterygota</taxon>
        <taxon>Lepidoptera</taxon>
        <taxon>Glossata</taxon>
        <taxon>Ditrysia</taxon>
        <taxon>Papilionoidea</taxon>
        <taxon>Nymphalidae</taxon>
        <taxon>Satyrinae</taxon>
        <taxon>Satyrini</taxon>
        <taxon>Parargina</taxon>
        <taxon>Pararge</taxon>
    </lineage>
</organism>
<accession>A0A8S4RRJ4</accession>
<evidence type="ECO:0000256" key="3">
    <source>
        <dbReference type="ARBA" id="ARBA00022737"/>
    </source>
</evidence>
<comment type="subcellular location">
    <subcellularLocation>
        <location evidence="1">Cell projection</location>
        <location evidence="1">Cilium</location>
        <location evidence="1">Flagellum</location>
    </subcellularLocation>
</comment>
<protein>
    <recommendedName>
        <fullName evidence="2">MORN repeat-containing protein 5</fullName>
    </recommendedName>
</protein>
<name>A0A8S4RRJ4_9NEOP</name>
<dbReference type="GO" id="GO:0031514">
    <property type="term" value="C:motile cilium"/>
    <property type="evidence" value="ECO:0007669"/>
    <property type="project" value="UniProtKB-SubCell"/>
</dbReference>
<dbReference type="Gene3D" id="2.20.110.10">
    <property type="entry name" value="Histone H3 K4-specific methyltransferase SET7/9 N-terminal domain"/>
    <property type="match status" value="1"/>
</dbReference>
<evidence type="ECO:0000256" key="4">
    <source>
        <dbReference type="ARBA" id="ARBA00022846"/>
    </source>
</evidence>
<evidence type="ECO:0000256" key="7">
    <source>
        <dbReference type="SAM" id="MobiDB-lite"/>
    </source>
</evidence>
<feature type="compositionally biased region" description="Low complexity" evidence="7">
    <location>
        <begin position="298"/>
        <end position="314"/>
    </location>
</feature>
<dbReference type="SMART" id="SM00698">
    <property type="entry name" value="MORN"/>
    <property type="match status" value="1"/>
</dbReference>
<dbReference type="InterPro" id="IPR003409">
    <property type="entry name" value="MORN"/>
</dbReference>
<dbReference type="SUPFAM" id="SSF82185">
    <property type="entry name" value="Histone H3 K4-specific methyltransferase SET7/9 N-terminal domain"/>
    <property type="match status" value="1"/>
</dbReference>
<proteinExistence type="predicted"/>
<dbReference type="PANTHER" id="PTHR46437">
    <property type="entry name" value="MORN REPEAT-CONTAINING PROTEIN 5"/>
    <property type="match status" value="1"/>
</dbReference>
<dbReference type="Pfam" id="PF02493">
    <property type="entry name" value="MORN"/>
    <property type="match status" value="1"/>
</dbReference>
<evidence type="ECO:0000256" key="6">
    <source>
        <dbReference type="ARBA" id="ARBA00023273"/>
    </source>
</evidence>
<evidence type="ECO:0000313" key="9">
    <source>
        <dbReference type="Proteomes" id="UP000838756"/>
    </source>
</evidence>
<dbReference type="InterPro" id="IPR042814">
    <property type="entry name" value="Morn5"/>
</dbReference>
<comment type="caution">
    <text evidence="8">The sequence shown here is derived from an EMBL/GenBank/DDBJ whole genome shotgun (WGS) entry which is preliminary data.</text>
</comment>
<evidence type="ECO:0000313" key="8">
    <source>
        <dbReference type="EMBL" id="CAH2240111.1"/>
    </source>
</evidence>
<keyword evidence="5" id="KW-0969">Cilium</keyword>
<gene>
    <name evidence="8" type="primary">jg6365</name>
    <name evidence="8" type="ORF">PAEG_LOCUS16723</name>
</gene>
<feature type="region of interest" description="Disordered" evidence="7">
    <location>
        <begin position="293"/>
        <end position="314"/>
    </location>
</feature>
<keyword evidence="4" id="KW-0282">Flagellum</keyword>
<dbReference type="Proteomes" id="UP000838756">
    <property type="component" value="Unassembled WGS sequence"/>
</dbReference>
<keyword evidence="6" id="KW-0966">Cell projection</keyword>
<dbReference type="EMBL" id="CAKXAJ010025470">
    <property type="protein sequence ID" value="CAH2240111.1"/>
    <property type="molecule type" value="Genomic_DNA"/>
</dbReference>
<reference evidence="8" key="1">
    <citation type="submission" date="2022-03" db="EMBL/GenBank/DDBJ databases">
        <authorList>
            <person name="Lindestad O."/>
        </authorList>
    </citation>
    <scope>NUCLEOTIDE SEQUENCE</scope>
</reference>
<keyword evidence="9" id="KW-1185">Reference proteome</keyword>
<sequence length="314" mass="35873">MPDGRISDVIYEGEFDDGMFHGRGDLIYPSGVVLRGTWKKGKMTERKLVFADGLEYDEVDWKYCKKPDRRFTIEYEKGLQPAGKSFMTAEQPTRPIPPGFYDSGDGFYDPETKAVYKVDDLSAIVRSPSVREQKWIIENCRTSPDKPLGPRGYLYEEWVEPLITLPRPPKPSSASQANDSVTLSQFIYEQDREMRGTVPKMLAALPLWMANLIRWPRSPSVREQKWIIENCRTSPDKPLGPRGYLYEEWVEPLITLPRPPKPSSASQANDSVTLSQFIYEQDREMEVAFENLEDDESFTSSSTESISTTGTCCH</sequence>
<evidence type="ECO:0000256" key="1">
    <source>
        <dbReference type="ARBA" id="ARBA00004230"/>
    </source>
</evidence>
<dbReference type="AlphaFoldDB" id="A0A8S4RRJ4"/>
<keyword evidence="3" id="KW-0677">Repeat</keyword>
<evidence type="ECO:0000256" key="2">
    <source>
        <dbReference type="ARBA" id="ARBA00016322"/>
    </source>
</evidence>
<evidence type="ECO:0000256" key="5">
    <source>
        <dbReference type="ARBA" id="ARBA00023069"/>
    </source>
</evidence>
<dbReference type="OrthoDB" id="300500at2759"/>